<reference evidence="2" key="1">
    <citation type="submission" date="2020-08" db="EMBL/GenBank/DDBJ databases">
        <title>Sulfitobacter aestuariivivens sp. nov., isolated from a tidal flat.</title>
        <authorList>
            <person name="Park S."/>
            <person name="Yoon J.-H."/>
        </authorList>
    </citation>
    <scope>NUCLEOTIDE SEQUENCE</scope>
    <source>
        <strain evidence="2">TSTF-M16</strain>
    </source>
</reference>
<dbReference type="PROSITE" id="PS51257">
    <property type="entry name" value="PROKAR_LIPOPROTEIN"/>
    <property type="match status" value="1"/>
</dbReference>
<evidence type="ECO:0000256" key="1">
    <source>
        <dbReference type="SAM" id="SignalP"/>
    </source>
</evidence>
<evidence type="ECO:0008006" key="4">
    <source>
        <dbReference type="Google" id="ProtNLM"/>
    </source>
</evidence>
<organism evidence="2 3">
    <name type="scientific">Sulfitobacter aestuariivivens</name>
    <dbReference type="NCBI Taxonomy" id="2766981"/>
    <lineage>
        <taxon>Bacteria</taxon>
        <taxon>Pseudomonadati</taxon>
        <taxon>Pseudomonadota</taxon>
        <taxon>Alphaproteobacteria</taxon>
        <taxon>Rhodobacterales</taxon>
        <taxon>Roseobacteraceae</taxon>
        <taxon>Sulfitobacter</taxon>
    </lineage>
</organism>
<dbReference type="EMBL" id="JACTAG010000001">
    <property type="protein sequence ID" value="MBD3662657.1"/>
    <property type="molecule type" value="Genomic_DNA"/>
</dbReference>
<dbReference type="RefSeq" id="WP_191073673.1">
    <property type="nucleotide sequence ID" value="NZ_JACTAG010000001.1"/>
</dbReference>
<dbReference type="AlphaFoldDB" id="A0A927D3H8"/>
<sequence length="49" mass="4866">MTAKILALFCAAALLSACGGRFVGPPPQPGMSDAYSNSVGFTGVSTTNS</sequence>
<proteinExistence type="predicted"/>
<keyword evidence="3" id="KW-1185">Reference proteome</keyword>
<keyword evidence="1" id="KW-0732">Signal</keyword>
<evidence type="ECO:0000313" key="3">
    <source>
        <dbReference type="Proteomes" id="UP000635142"/>
    </source>
</evidence>
<comment type="caution">
    <text evidence="2">The sequence shown here is derived from an EMBL/GenBank/DDBJ whole genome shotgun (WGS) entry which is preliminary data.</text>
</comment>
<name>A0A927D3H8_9RHOB</name>
<dbReference type="Proteomes" id="UP000635142">
    <property type="component" value="Unassembled WGS sequence"/>
</dbReference>
<feature type="signal peptide" evidence="1">
    <location>
        <begin position="1"/>
        <end position="19"/>
    </location>
</feature>
<evidence type="ECO:0000313" key="2">
    <source>
        <dbReference type="EMBL" id="MBD3662657.1"/>
    </source>
</evidence>
<protein>
    <recommendedName>
        <fullName evidence="4">Argininosuccinate lyase</fullName>
    </recommendedName>
</protein>
<feature type="chain" id="PRO_5037012131" description="Argininosuccinate lyase" evidence="1">
    <location>
        <begin position="20"/>
        <end position="49"/>
    </location>
</feature>
<gene>
    <name evidence="2" type="ORF">H9Q16_01865</name>
</gene>
<accession>A0A927D3H8</accession>